<gene>
    <name evidence="2" type="ORF">GCM10011514_54000</name>
</gene>
<dbReference type="PROSITE" id="PS51257">
    <property type="entry name" value="PROKAR_LIPOPROTEIN"/>
    <property type="match status" value="1"/>
</dbReference>
<dbReference type="EMBL" id="BMKK01000022">
    <property type="protein sequence ID" value="GGD83165.1"/>
    <property type="molecule type" value="Genomic_DNA"/>
</dbReference>
<protein>
    <recommendedName>
        <fullName evidence="1">DUF4136 domain-containing protein</fullName>
    </recommendedName>
</protein>
<dbReference type="InterPro" id="IPR025411">
    <property type="entry name" value="DUF4136"/>
</dbReference>
<reference evidence="2" key="1">
    <citation type="journal article" date="2014" name="Int. J. Syst. Evol. Microbiol.">
        <title>Complete genome sequence of Corynebacterium casei LMG S-19264T (=DSM 44701T), isolated from a smear-ripened cheese.</title>
        <authorList>
            <consortium name="US DOE Joint Genome Institute (JGI-PGF)"/>
            <person name="Walter F."/>
            <person name="Albersmeier A."/>
            <person name="Kalinowski J."/>
            <person name="Ruckert C."/>
        </authorList>
    </citation>
    <scope>NUCLEOTIDE SEQUENCE</scope>
    <source>
        <strain evidence="2">CGMCC 1.15958</strain>
    </source>
</reference>
<dbReference type="AlphaFoldDB" id="A0A916Z9Z9"/>
<organism evidence="2 3">
    <name type="scientific">Emticicia aquatilis</name>
    <dbReference type="NCBI Taxonomy" id="1537369"/>
    <lineage>
        <taxon>Bacteria</taxon>
        <taxon>Pseudomonadati</taxon>
        <taxon>Bacteroidota</taxon>
        <taxon>Cytophagia</taxon>
        <taxon>Cytophagales</taxon>
        <taxon>Leadbetterellaceae</taxon>
        <taxon>Emticicia</taxon>
    </lineage>
</organism>
<accession>A0A916Z9Z9</accession>
<dbReference type="Pfam" id="PF13590">
    <property type="entry name" value="DUF4136"/>
    <property type="match status" value="1"/>
</dbReference>
<feature type="domain" description="DUF4136" evidence="1">
    <location>
        <begin position="27"/>
        <end position="178"/>
    </location>
</feature>
<reference evidence="2" key="2">
    <citation type="submission" date="2020-09" db="EMBL/GenBank/DDBJ databases">
        <authorList>
            <person name="Sun Q."/>
            <person name="Zhou Y."/>
        </authorList>
    </citation>
    <scope>NUCLEOTIDE SEQUENCE</scope>
    <source>
        <strain evidence="2">CGMCC 1.15958</strain>
    </source>
</reference>
<name>A0A916Z9Z9_9BACT</name>
<proteinExistence type="predicted"/>
<evidence type="ECO:0000313" key="2">
    <source>
        <dbReference type="EMBL" id="GGD83165.1"/>
    </source>
</evidence>
<evidence type="ECO:0000313" key="3">
    <source>
        <dbReference type="Proteomes" id="UP000609064"/>
    </source>
</evidence>
<sequence>MKRIVVVIFLAVLSFSCTRNLHIEREPNIAIEQYRTYGWNKLETTKASHPLYSSVELNQTIMREIDKNLAKKGFRRNIATPEFLVDFHIYVEEQKFQNLVCGAGFYRGERYLPDLSQRTYCESPEIVKYDDGTLIIDIVDAQTGQLVWRGTAGEIIDNPAYATEIFRKKVKRILKKFPVQKAGNTTKQKTDLENVISVK</sequence>
<evidence type="ECO:0000259" key="1">
    <source>
        <dbReference type="Pfam" id="PF13590"/>
    </source>
</evidence>
<dbReference type="Gene3D" id="3.30.160.670">
    <property type="match status" value="1"/>
</dbReference>
<comment type="caution">
    <text evidence="2">The sequence shown here is derived from an EMBL/GenBank/DDBJ whole genome shotgun (WGS) entry which is preliminary data.</text>
</comment>
<dbReference type="Proteomes" id="UP000609064">
    <property type="component" value="Unassembled WGS sequence"/>
</dbReference>
<keyword evidence="3" id="KW-1185">Reference proteome</keyword>
<dbReference type="RefSeq" id="WP_188771465.1">
    <property type="nucleotide sequence ID" value="NZ_BMKK01000022.1"/>
</dbReference>